<accession>A0A9Q3XUZ3</accession>
<gene>
    <name evidence="2" type="ORF">KIJ12_02525</name>
</gene>
<protein>
    <submittedName>
        <fullName evidence="2">ABC transporter permease</fullName>
    </submittedName>
</protein>
<feature type="transmembrane region" description="Helical" evidence="1">
    <location>
        <begin position="324"/>
        <end position="346"/>
    </location>
</feature>
<evidence type="ECO:0000313" key="3">
    <source>
        <dbReference type="Proteomes" id="UP000752647"/>
    </source>
</evidence>
<dbReference type="PIRSF" id="PIRSF037259">
    <property type="entry name" value="EcsB_ABC"/>
    <property type="match status" value="1"/>
</dbReference>
<dbReference type="GO" id="GO:0016020">
    <property type="term" value="C:membrane"/>
    <property type="evidence" value="ECO:0007669"/>
    <property type="project" value="InterPro"/>
</dbReference>
<evidence type="ECO:0000313" key="2">
    <source>
        <dbReference type="EMBL" id="MBZ5962042.1"/>
    </source>
</evidence>
<dbReference type="EMBL" id="JAHBFI010000005">
    <property type="protein sequence ID" value="MBZ5962042.1"/>
    <property type="molecule type" value="Genomic_DNA"/>
</dbReference>
<sequence>MKINDLFVQRFVRAQNINIKYLKLLFNDHFVVFLLIAFGASVLGYRQLILSPQLTLIWQSAWWQLFDVLWLIIGLQMGTLVTYFKPADRLYLLSNDYFIAKSYMKRSIEVSTVFASVWQVIIVILLVPVFWQTHVFSFWRVGTLLLFTLSYKLLLLLLLRDSLFLKPRVNLLKYHSRIKYVLFNVIVPGTIMTLILQLPSEFIWIFACSWLIVASVCGYFFYIDDKKAGQLALDWTKIVSQAIEHEQRVLHFYATFAEVPNQSRTIKRRKYLDFMIRKLTKQHQVMYRLYLIRLIRDTEVLPLLVRLELVGAVVMYALLRAPIWIIATIAAMTMYLIIFQMIPIYSNTKQKLWTQLLPIDEKAKQKSFQQLAKQVMFMTTILLAMVSLSHGWLTAIVVIIVMYAIGIFLNKLYIPKKIK</sequence>
<comment type="caution">
    <text evidence="2">The sequence shown here is derived from an EMBL/GenBank/DDBJ whole genome shotgun (WGS) entry which is preliminary data.</text>
</comment>
<keyword evidence="1" id="KW-0472">Membrane</keyword>
<feature type="transmembrane region" description="Helical" evidence="1">
    <location>
        <begin position="62"/>
        <end position="84"/>
    </location>
</feature>
<proteinExistence type="predicted"/>
<dbReference type="InterPro" id="IPR010288">
    <property type="entry name" value="EcsB_ABC"/>
</dbReference>
<reference evidence="2" key="1">
    <citation type="submission" date="2021-05" db="EMBL/GenBank/DDBJ databases">
        <title>Pangenome of Leuconostoc gelidum warrants species status for Leuconostoc gelidum subsp. gasicomitatum.</title>
        <authorList>
            <person name="Johansson P."/>
            <person name="Sade E."/>
            <person name="Hultman J."/>
            <person name="Auvinen P."/>
            <person name="Bjorkroth J."/>
        </authorList>
    </citation>
    <scope>NUCLEOTIDE SEQUENCE</scope>
    <source>
        <strain evidence="2">A.21.4</strain>
    </source>
</reference>
<feature type="transmembrane region" description="Helical" evidence="1">
    <location>
        <begin position="202"/>
        <end position="222"/>
    </location>
</feature>
<feature type="transmembrane region" description="Helical" evidence="1">
    <location>
        <begin position="180"/>
        <end position="196"/>
    </location>
</feature>
<feature type="transmembrane region" description="Helical" evidence="1">
    <location>
        <begin position="137"/>
        <end position="159"/>
    </location>
</feature>
<keyword evidence="1" id="KW-0812">Transmembrane</keyword>
<organism evidence="2 3">
    <name type="scientific">Leuconostoc gasicomitatum</name>
    <dbReference type="NCBI Taxonomy" id="115778"/>
    <lineage>
        <taxon>Bacteria</taxon>
        <taxon>Bacillati</taxon>
        <taxon>Bacillota</taxon>
        <taxon>Bacilli</taxon>
        <taxon>Lactobacillales</taxon>
        <taxon>Lactobacillaceae</taxon>
        <taxon>Leuconostoc</taxon>
        <taxon>Leuconostoc gelidum group</taxon>
    </lineage>
</organism>
<dbReference type="AlphaFoldDB" id="A0A9Q3XUZ3"/>
<dbReference type="Proteomes" id="UP000752647">
    <property type="component" value="Unassembled WGS sequence"/>
</dbReference>
<feature type="transmembrane region" description="Helical" evidence="1">
    <location>
        <begin position="392"/>
        <end position="414"/>
    </location>
</feature>
<name>A0A9Q3XUZ3_9LACO</name>
<keyword evidence="1" id="KW-1133">Transmembrane helix</keyword>
<evidence type="ECO:0000256" key="1">
    <source>
        <dbReference type="SAM" id="Phobius"/>
    </source>
</evidence>
<feature type="transmembrane region" description="Helical" evidence="1">
    <location>
        <begin position="21"/>
        <end position="42"/>
    </location>
</feature>
<dbReference type="Pfam" id="PF05975">
    <property type="entry name" value="EcsB"/>
    <property type="match status" value="1"/>
</dbReference>
<feature type="transmembrane region" description="Helical" evidence="1">
    <location>
        <begin position="110"/>
        <end position="131"/>
    </location>
</feature>